<evidence type="ECO:0000313" key="15">
    <source>
        <dbReference type="Proteomes" id="UP000005408"/>
    </source>
</evidence>
<dbReference type="GO" id="GO:0046872">
    <property type="term" value="F:metal ion binding"/>
    <property type="evidence" value="ECO:0007669"/>
    <property type="project" value="UniProtKB-KW"/>
</dbReference>
<comment type="cofactor">
    <cofactor evidence="5">
        <name>1D-myo-inositol hexakisphosphate</name>
        <dbReference type="ChEBI" id="CHEBI:58130"/>
    </cofactor>
</comment>
<evidence type="ECO:0000256" key="9">
    <source>
        <dbReference type="ARBA" id="ARBA00040502"/>
    </source>
</evidence>
<keyword evidence="1" id="KW-0819">tRNA processing</keyword>
<dbReference type="PANTHER" id="PTHR46516">
    <property type="entry name" value="TRNA-SPECIFIC ADENOSINE DEAMINASE 1"/>
    <property type="match status" value="1"/>
</dbReference>
<feature type="region of interest" description="Disordered" evidence="12">
    <location>
        <begin position="272"/>
        <end position="308"/>
    </location>
</feature>
<feature type="compositionally biased region" description="Basic and acidic residues" evidence="12">
    <location>
        <begin position="272"/>
        <end position="285"/>
    </location>
</feature>
<dbReference type="PANTHER" id="PTHR46516:SF1">
    <property type="entry name" value="TRNA-SPECIFIC ADENOSINE DEAMINASE 1"/>
    <property type="match status" value="1"/>
</dbReference>
<evidence type="ECO:0000256" key="5">
    <source>
        <dbReference type="ARBA" id="ARBA00037026"/>
    </source>
</evidence>
<evidence type="ECO:0000313" key="14">
    <source>
        <dbReference type="EnsemblMetazoa" id="G21060.2:cds"/>
    </source>
</evidence>
<organism evidence="14 15">
    <name type="scientific">Magallana gigas</name>
    <name type="common">Pacific oyster</name>
    <name type="synonym">Crassostrea gigas</name>
    <dbReference type="NCBI Taxonomy" id="29159"/>
    <lineage>
        <taxon>Eukaryota</taxon>
        <taxon>Metazoa</taxon>
        <taxon>Spiralia</taxon>
        <taxon>Lophotrochozoa</taxon>
        <taxon>Mollusca</taxon>
        <taxon>Bivalvia</taxon>
        <taxon>Autobranchia</taxon>
        <taxon>Pteriomorphia</taxon>
        <taxon>Ostreida</taxon>
        <taxon>Ostreoidea</taxon>
        <taxon>Ostreidae</taxon>
        <taxon>Magallana</taxon>
    </lineage>
</organism>
<dbReference type="AlphaFoldDB" id="A0A8W8K006"/>
<dbReference type="EnsemblMetazoa" id="G21060.2">
    <property type="protein sequence ID" value="G21060.2:cds"/>
    <property type="gene ID" value="G21060"/>
</dbReference>
<dbReference type="GO" id="GO:0008033">
    <property type="term" value="P:tRNA processing"/>
    <property type="evidence" value="ECO:0007669"/>
    <property type="project" value="UniProtKB-KW"/>
</dbReference>
<evidence type="ECO:0000256" key="12">
    <source>
        <dbReference type="SAM" id="MobiDB-lite"/>
    </source>
</evidence>
<dbReference type="GO" id="GO:0003723">
    <property type="term" value="F:RNA binding"/>
    <property type="evidence" value="ECO:0007669"/>
    <property type="project" value="InterPro"/>
</dbReference>
<evidence type="ECO:0000256" key="7">
    <source>
        <dbReference type="ARBA" id="ARBA00038326"/>
    </source>
</evidence>
<dbReference type="OMA" id="YQLAWRQ"/>
<evidence type="ECO:0000256" key="3">
    <source>
        <dbReference type="ARBA" id="ARBA00022801"/>
    </source>
</evidence>
<dbReference type="PROSITE" id="PS50141">
    <property type="entry name" value="A_DEAMIN_EDITASE"/>
    <property type="match status" value="1"/>
</dbReference>
<reference evidence="14" key="1">
    <citation type="submission" date="2022-08" db="UniProtKB">
        <authorList>
            <consortium name="EnsemblMetazoa"/>
        </authorList>
    </citation>
    <scope>IDENTIFICATION</scope>
    <source>
        <strain evidence="14">05x7-T-G4-1.051#20</strain>
    </source>
</reference>
<evidence type="ECO:0000256" key="1">
    <source>
        <dbReference type="ARBA" id="ARBA00022694"/>
    </source>
</evidence>
<dbReference type="Pfam" id="PF02137">
    <property type="entry name" value="A_deamin"/>
    <property type="match status" value="1"/>
</dbReference>
<dbReference type="SMART" id="SM00552">
    <property type="entry name" value="ADEAMc"/>
    <property type="match status" value="1"/>
</dbReference>
<sequence>MELDERFADRVADLCYKKYQSLPKKGKPQKNKEWTLLSCVCLTRNAEEIRVVSLGTGTKCIGKSKLSADGDMVNDSHAEVIARRAFLRYLYSELKEAHSGRKSEIFTSADSTNNKCRLKPGVKFHLFSSHTPCGDASIFPKDAISGEEEVDWDSFSWQYGRKRKSDTKSDIEPKCLKVEESITSSDYNSPNSDLLDLQDLHSNCPKQSEQCVSDLVLFPKETDTEKVTESDSNNLKTDGEGKYSESSNHLTNAACLICNKHSKDGEHLPVTKCTKENVPSTEKKGQQPQSDIFRTGAKPVAGGGEDPLGEGAGYHSVGLFRIKPGRGERTLSMSCSDKMARWNVLGCQGALLCHFLQAPVYFSSIIIGRCPFSQEAMTRAVITRSSGVKDLPDRFHITHPAILQSNKTFIDGKASVEKNSTGRVVPSSASIIWFNSMETPEVINEGKPQGLTKKDYLKNPEKARSKICSREIFHCFMDLMKFVQIENFPHLKSSNVTHNSSYFDWKIASKDYQQSWQILGVYYGSWSQKPRDLLKFTSDVKFK</sequence>
<protein>
    <recommendedName>
        <fullName evidence="9">tRNA-specific adenosine deaminase 1</fullName>
        <ecNumber evidence="8">3.5.4.34</ecNumber>
    </recommendedName>
    <alternativeName>
        <fullName evidence="10">tRNA-specific adenosine-37 deaminase</fullName>
    </alternativeName>
</protein>
<evidence type="ECO:0000256" key="6">
    <source>
        <dbReference type="ARBA" id="ARBA00037784"/>
    </source>
</evidence>
<dbReference type="GO" id="GO:0043829">
    <property type="term" value="F:tRNA-specific adenosine-37 deaminase activity"/>
    <property type="evidence" value="ECO:0007669"/>
    <property type="project" value="UniProtKB-EC"/>
</dbReference>
<keyword evidence="4" id="KW-0862">Zinc</keyword>
<evidence type="ECO:0000259" key="13">
    <source>
        <dbReference type="PROSITE" id="PS50141"/>
    </source>
</evidence>
<feature type="domain" description="A to I editase" evidence="13">
    <location>
        <begin position="53"/>
        <end position="536"/>
    </location>
</feature>
<dbReference type="InterPro" id="IPR002466">
    <property type="entry name" value="A_deamin"/>
</dbReference>
<keyword evidence="3" id="KW-0378">Hydrolase</keyword>
<comment type="catalytic activity">
    <reaction evidence="11">
        <text>adenosine(37) in tRNA(Ala) + H2O + H(+) = inosine(37) in tRNA(Ala) + NH4(+)</text>
        <dbReference type="Rhea" id="RHEA:50968"/>
        <dbReference type="Rhea" id="RHEA-COMP:12855"/>
        <dbReference type="Rhea" id="RHEA-COMP:12856"/>
        <dbReference type="ChEBI" id="CHEBI:15377"/>
        <dbReference type="ChEBI" id="CHEBI:15378"/>
        <dbReference type="ChEBI" id="CHEBI:28938"/>
        <dbReference type="ChEBI" id="CHEBI:74411"/>
        <dbReference type="ChEBI" id="CHEBI:82852"/>
        <dbReference type="EC" id="3.5.4.34"/>
    </reaction>
</comment>
<comment type="similarity">
    <text evidence="7">Belongs to the ADAT1 family.</text>
</comment>
<evidence type="ECO:0000256" key="2">
    <source>
        <dbReference type="ARBA" id="ARBA00022723"/>
    </source>
</evidence>
<comment type="function">
    <text evidence="6">Specifically deaminates adenosine-37 to inosine in tRNA-Ala.</text>
</comment>
<name>A0A8W8K006_MAGGI</name>
<proteinExistence type="inferred from homology"/>
<dbReference type="OrthoDB" id="10268011at2759"/>
<accession>A0A8W8K006</accession>
<keyword evidence="15" id="KW-1185">Reference proteome</keyword>
<evidence type="ECO:0000256" key="10">
    <source>
        <dbReference type="ARBA" id="ARBA00041760"/>
    </source>
</evidence>
<feature type="region of interest" description="Disordered" evidence="12">
    <location>
        <begin position="223"/>
        <end position="246"/>
    </location>
</feature>
<evidence type="ECO:0000256" key="8">
    <source>
        <dbReference type="ARBA" id="ARBA00038940"/>
    </source>
</evidence>
<dbReference type="Proteomes" id="UP000005408">
    <property type="component" value="Unassembled WGS sequence"/>
</dbReference>
<dbReference type="EC" id="3.5.4.34" evidence="8"/>
<evidence type="ECO:0000256" key="11">
    <source>
        <dbReference type="ARBA" id="ARBA00047635"/>
    </source>
</evidence>
<keyword evidence="2" id="KW-0479">Metal-binding</keyword>
<evidence type="ECO:0000256" key="4">
    <source>
        <dbReference type="ARBA" id="ARBA00022833"/>
    </source>
</evidence>